<accession>A0A914DX25</accession>
<evidence type="ECO:0000313" key="3">
    <source>
        <dbReference type="Proteomes" id="UP000887540"/>
    </source>
</evidence>
<dbReference type="SMART" id="SM00461">
    <property type="entry name" value="WH1"/>
    <property type="match status" value="1"/>
</dbReference>
<dbReference type="InterPro" id="IPR000697">
    <property type="entry name" value="WH1/EVH1_dom"/>
</dbReference>
<keyword evidence="3" id="KW-1185">Reference proteome</keyword>
<evidence type="ECO:0000259" key="2">
    <source>
        <dbReference type="PROSITE" id="PS50229"/>
    </source>
</evidence>
<reference evidence="4" key="1">
    <citation type="submission" date="2022-11" db="UniProtKB">
        <authorList>
            <consortium name="WormBaseParasite"/>
        </authorList>
    </citation>
    <scope>IDENTIFICATION</scope>
</reference>
<dbReference type="InterPro" id="IPR007875">
    <property type="entry name" value="Sprouty"/>
</dbReference>
<feature type="compositionally biased region" description="Basic residues" evidence="1">
    <location>
        <begin position="568"/>
        <end position="584"/>
    </location>
</feature>
<dbReference type="Proteomes" id="UP000887540">
    <property type="component" value="Unplaced"/>
</dbReference>
<dbReference type="PROSITE" id="PS50229">
    <property type="entry name" value="WH1"/>
    <property type="match status" value="1"/>
</dbReference>
<dbReference type="Gene3D" id="2.30.29.30">
    <property type="entry name" value="Pleckstrin-homology domain (PH domain)/Phosphotyrosine-binding domain (PTB)"/>
    <property type="match status" value="1"/>
</dbReference>
<name>A0A914DX25_9BILA</name>
<dbReference type="GO" id="GO:0016020">
    <property type="term" value="C:membrane"/>
    <property type="evidence" value="ECO:0007669"/>
    <property type="project" value="InterPro"/>
</dbReference>
<organism evidence="3 4">
    <name type="scientific">Acrobeloides nanus</name>
    <dbReference type="NCBI Taxonomy" id="290746"/>
    <lineage>
        <taxon>Eukaryota</taxon>
        <taxon>Metazoa</taxon>
        <taxon>Ecdysozoa</taxon>
        <taxon>Nematoda</taxon>
        <taxon>Chromadorea</taxon>
        <taxon>Rhabditida</taxon>
        <taxon>Tylenchina</taxon>
        <taxon>Cephalobomorpha</taxon>
        <taxon>Cephaloboidea</taxon>
        <taxon>Cephalobidae</taxon>
        <taxon>Acrobeloides</taxon>
    </lineage>
</organism>
<dbReference type="Pfam" id="PF05210">
    <property type="entry name" value="Sprouty"/>
    <property type="match status" value="1"/>
</dbReference>
<evidence type="ECO:0000313" key="4">
    <source>
        <dbReference type="WBParaSite" id="ACRNAN_scaffold4251.g30236.t1"/>
    </source>
</evidence>
<dbReference type="AlphaFoldDB" id="A0A914DX25"/>
<feature type="region of interest" description="Disordered" evidence="1">
    <location>
        <begin position="1"/>
        <end position="28"/>
    </location>
</feature>
<feature type="domain" description="WH1" evidence="2">
    <location>
        <begin position="83"/>
        <end position="203"/>
    </location>
</feature>
<dbReference type="GO" id="GO:0043409">
    <property type="term" value="P:negative regulation of MAPK cascade"/>
    <property type="evidence" value="ECO:0007669"/>
    <property type="project" value="TreeGrafter"/>
</dbReference>
<dbReference type="Pfam" id="PF00568">
    <property type="entry name" value="WH1"/>
    <property type="match status" value="1"/>
</dbReference>
<dbReference type="SUPFAM" id="SSF50729">
    <property type="entry name" value="PH domain-like"/>
    <property type="match status" value="1"/>
</dbReference>
<feature type="region of interest" description="Disordered" evidence="1">
    <location>
        <begin position="568"/>
        <end position="591"/>
    </location>
</feature>
<protein>
    <submittedName>
        <fullName evidence="4">WH1 domain-containing protein</fullName>
    </submittedName>
</protein>
<sequence>MEECSKENNNEELNSSTAKIPEKDHRIKKARDLAQRSIRYSEHERKVPGQRTTNHLTVECLLKVRAQILLWDDAVSGWFPIDDGSSCDISLMQQITCQQSLSPSQSQPIHRNSWSAECSNKNYLTMPNTSRMTPQWEYIIQGNRVSDQKTVFSCALVPHTAYISALPTFHHWRIGDRKFAMSFGSAYDASKFNNRLQKALTHLTRQSKSSSGESNLDAMEDLDDDVFTLTENLDDHTGTVLWPPVMCILPSTSSANVPTPMEREEKADDVLVDSFQPLLSVSANDEEVAPNSDEFPPMDPERARLFEDPLALPTPAHACTKCHKNFFTYTKRPSKQHSPVIDSHLHKLSLSVQSSDADSSLSKVNSLSNDEEKSIKLHKIRSIRSSSNPGSIMFVDKNTNLYKKREAEMLKSKSLLESHLCAMHYEKDAALFPLRNTSFEIIQREKCLHCGKWYNVKDNKYGVCKESPDFIEKWIKRLTLYSLASSFIERRLRLTEQESFEGCCSNPTSHCLCFSSSNSSGHLAHRTRRKMWFSILAIFLPCLCCYKPLTMAYNCRCCGVLKQNRRFQSGKHSPAPRHPIRKTLRSNSGYKPHCSFGGNSQAMLKTYGSVMQCSSSEKKHGARAMSTRLSF</sequence>
<dbReference type="PANTHER" id="PTHR11202:SF3">
    <property type="entry name" value="SPROUTY-RELATED PROTEIN WITH EVH-1 DOMAIN, ISOFORM C"/>
    <property type="match status" value="1"/>
</dbReference>
<evidence type="ECO:0000256" key="1">
    <source>
        <dbReference type="SAM" id="MobiDB-lite"/>
    </source>
</evidence>
<proteinExistence type="predicted"/>
<dbReference type="PANTHER" id="PTHR11202">
    <property type="entry name" value="SPROUTY-RELATED, EVH1 DOMAIN-CONTAINING PROTEIN FAMILY MEMBER"/>
    <property type="match status" value="1"/>
</dbReference>
<dbReference type="GO" id="GO:0019901">
    <property type="term" value="F:protein kinase binding"/>
    <property type="evidence" value="ECO:0007669"/>
    <property type="project" value="TreeGrafter"/>
</dbReference>
<dbReference type="InterPro" id="IPR011993">
    <property type="entry name" value="PH-like_dom_sf"/>
</dbReference>
<dbReference type="WBParaSite" id="ACRNAN_scaffold4251.g30236.t1">
    <property type="protein sequence ID" value="ACRNAN_scaffold4251.g30236.t1"/>
    <property type="gene ID" value="ACRNAN_scaffold4251.g30236"/>
</dbReference>